<dbReference type="Proteomes" id="UP000242427">
    <property type="component" value="Unassembled WGS sequence"/>
</dbReference>
<dbReference type="CDD" id="cd17646">
    <property type="entry name" value="A_NRPS_AB3403-like"/>
    <property type="match status" value="1"/>
</dbReference>
<dbReference type="GO" id="GO:0072330">
    <property type="term" value="P:monocarboxylic acid biosynthetic process"/>
    <property type="evidence" value="ECO:0007669"/>
    <property type="project" value="UniProtKB-ARBA"/>
</dbReference>
<dbReference type="InterPro" id="IPR000873">
    <property type="entry name" value="AMP-dep_synth/lig_dom"/>
</dbReference>
<dbReference type="FunFam" id="3.40.50.980:FF:000002">
    <property type="entry name" value="Enterobactin synthetase component F"/>
    <property type="match status" value="1"/>
</dbReference>
<evidence type="ECO:0000256" key="7">
    <source>
        <dbReference type="SAM" id="MobiDB-lite"/>
    </source>
</evidence>
<evidence type="ECO:0000259" key="8">
    <source>
        <dbReference type="PROSITE" id="PS50075"/>
    </source>
</evidence>
<dbReference type="GO" id="GO:0008610">
    <property type="term" value="P:lipid biosynthetic process"/>
    <property type="evidence" value="ECO:0007669"/>
    <property type="project" value="UniProtKB-ARBA"/>
</dbReference>
<dbReference type="CDD" id="cd19540">
    <property type="entry name" value="LCL_NRPS-like"/>
    <property type="match status" value="2"/>
</dbReference>
<dbReference type="GO" id="GO:0017000">
    <property type="term" value="P:antibiotic biosynthetic process"/>
    <property type="evidence" value="ECO:0007669"/>
    <property type="project" value="UniProtKB-KW"/>
</dbReference>
<dbReference type="CDD" id="cd02440">
    <property type="entry name" value="AdoMet_MTases"/>
    <property type="match status" value="1"/>
</dbReference>
<proteinExistence type="inferred from homology"/>
<dbReference type="RefSeq" id="WP_106674311.1">
    <property type="nucleotide sequence ID" value="NZ_PXWG01000004.1"/>
</dbReference>
<dbReference type="InterPro" id="IPR013217">
    <property type="entry name" value="Methyltransf_12"/>
</dbReference>
<feature type="domain" description="Carrier" evidence="8">
    <location>
        <begin position="4781"/>
        <end position="4855"/>
    </location>
</feature>
<feature type="region of interest" description="Disordered" evidence="7">
    <location>
        <begin position="1"/>
        <end position="53"/>
    </location>
</feature>
<dbReference type="GO" id="GO:0009403">
    <property type="term" value="P:toxin biosynthetic process"/>
    <property type="evidence" value="ECO:0007669"/>
    <property type="project" value="UniProtKB-ARBA"/>
</dbReference>
<feature type="region of interest" description="Disordered" evidence="7">
    <location>
        <begin position="2017"/>
        <end position="2036"/>
    </location>
</feature>
<dbReference type="PANTHER" id="PTHR45527:SF1">
    <property type="entry name" value="FATTY ACID SYNTHASE"/>
    <property type="match status" value="1"/>
</dbReference>
<protein>
    <submittedName>
        <fullName evidence="9">Non-ribosomal peptide synthetase</fullName>
    </submittedName>
</protein>
<keyword evidence="3" id="KW-0596">Phosphopantetheine</keyword>
<accession>A0A9X7JUS8</accession>
<dbReference type="Gene3D" id="1.10.1200.10">
    <property type="entry name" value="ACP-like"/>
    <property type="match status" value="3"/>
</dbReference>
<dbReference type="GO" id="GO:0003824">
    <property type="term" value="F:catalytic activity"/>
    <property type="evidence" value="ECO:0007669"/>
    <property type="project" value="InterPro"/>
</dbReference>
<gene>
    <name evidence="9" type="ORF">B7P34_03675</name>
</gene>
<dbReference type="GO" id="GO:0031177">
    <property type="term" value="F:phosphopantetheine binding"/>
    <property type="evidence" value="ECO:0007669"/>
    <property type="project" value="InterPro"/>
</dbReference>
<dbReference type="SUPFAM" id="SSF56801">
    <property type="entry name" value="Acetyl-CoA synthetase-like"/>
    <property type="match status" value="4"/>
</dbReference>
<dbReference type="InterPro" id="IPR023213">
    <property type="entry name" value="CAT-like_dom_sf"/>
</dbReference>
<dbReference type="Pfam" id="PF00668">
    <property type="entry name" value="Condensation"/>
    <property type="match status" value="6"/>
</dbReference>
<dbReference type="CDD" id="cd12117">
    <property type="entry name" value="A_NRPS_Srf_like"/>
    <property type="match status" value="1"/>
</dbReference>
<feature type="compositionally biased region" description="Low complexity" evidence="7">
    <location>
        <begin position="2610"/>
        <end position="2623"/>
    </location>
</feature>
<feature type="region of interest" description="Disordered" evidence="7">
    <location>
        <begin position="1020"/>
        <end position="1044"/>
    </location>
</feature>
<dbReference type="Pfam" id="PF08242">
    <property type="entry name" value="Methyltransf_12"/>
    <property type="match status" value="1"/>
</dbReference>
<evidence type="ECO:0000256" key="6">
    <source>
        <dbReference type="ARBA" id="ARBA00023194"/>
    </source>
</evidence>
<dbReference type="FunFam" id="3.40.50.980:FF:000001">
    <property type="entry name" value="Non-ribosomal peptide synthetase"/>
    <property type="match status" value="3"/>
</dbReference>
<name>A0A9X7JUS8_9ACTN</name>
<dbReference type="Gene3D" id="3.30.559.30">
    <property type="entry name" value="Nonribosomal peptide synthetase, condensation domain"/>
    <property type="match status" value="5"/>
</dbReference>
<dbReference type="InterPro" id="IPR029063">
    <property type="entry name" value="SAM-dependent_MTases_sf"/>
</dbReference>
<dbReference type="Pfam" id="PF00501">
    <property type="entry name" value="AMP-binding"/>
    <property type="match status" value="4"/>
</dbReference>
<dbReference type="InterPro" id="IPR036736">
    <property type="entry name" value="ACP-like_sf"/>
</dbReference>
<dbReference type="InterPro" id="IPR020845">
    <property type="entry name" value="AMP-binding_CS"/>
</dbReference>
<dbReference type="SUPFAM" id="SSF52777">
    <property type="entry name" value="CoA-dependent acyltransferases"/>
    <property type="match status" value="10"/>
</dbReference>
<keyword evidence="6" id="KW-0045">Antibiotic biosynthesis</keyword>
<evidence type="ECO:0000313" key="9">
    <source>
        <dbReference type="EMBL" id="PSJ30106.1"/>
    </source>
</evidence>
<dbReference type="Gene3D" id="3.30.559.10">
    <property type="entry name" value="Chloramphenicol acetyltransferase-like domain"/>
    <property type="match status" value="5"/>
</dbReference>
<evidence type="ECO:0000256" key="4">
    <source>
        <dbReference type="ARBA" id="ARBA00022553"/>
    </source>
</evidence>
<feature type="region of interest" description="Disordered" evidence="7">
    <location>
        <begin position="1792"/>
        <end position="1812"/>
    </location>
</feature>
<dbReference type="SUPFAM" id="SSF53335">
    <property type="entry name" value="S-adenosyl-L-methionine-dependent methyltransferases"/>
    <property type="match status" value="1"/>
</dbReference>
<dbReference type="GO" id="GO:0043041">
    <property type="term" value="P:amino acid activation for nonribosomal peptide biosynthetic process"/>
    <property type="evidence" value="ECO:0007669"/>
    <property type="project" value="TreeGrafter"/>
</dbReference>
<dbReference type="CDD" id="cd19543">
    <property type="entry name" value="DCL_NRPS"/>
    <property type="match status" value="1"/>
</dbReference>
<dbReference type="InterPro" id="IPR025110">
    <property type="entry name" value="AMP-bd_C"/>
</dbReference>
<dbReference type="PROSITE" id="PS00012">
    <property type="entry name" value="PHOSPHOPANTETHEINE"/>
    <property type="match status" value="4"/>
</dbReference>
<feature type="domain" description="Carrier" evidence="8">
    <location>
        <begin position="1513"/>
        <end position="1588"/>
    </location>
</feature>
<dbReference type="GO" id="GO:0005829">
    <property type="term" value="C:cytosol"/>
    <property type="evidence" value="ECO:0007669"/>
    <property type="project" value="TreeGrafter"/>
</dbReference>
<dbReference type="FunFam" id="2.30.38.10:FF:000001">
    <property type="entry name" value="Non-ribosomal peptide synthetase PvdI"/>
    <property type="match status" value="4"/>
</dbReference>
<dbReference type="InterPro" id="IPR045851">
    <property type="entry name" value="AMP-bd_C_sf"/>
</dbReference>
<dbReference type="Gene3D" id="3.40.50.980">
    <property type="match status" value="8"/>
</dbReference>
<dbReference type="InterPro" id="IPR029058">
    <property type="entry name" value="AB_hydrolase_fold"/>
</dbReference>
<dbReference type="Pfam" id="PF00550">
    <property type="entry name" value="PP-binding"/>
    <property type="match status" value="4"/>
</dbReference>
<dbReference type="NCBIfam" id="TIGR01720">
    <property type="entry name" value="NRPS-para261"/>
    <property type="match status" value="1"/>
</dbReference>
<comment type="cofactor">
    <cofactor evidence="1">
        <name>pantetheine 4'-phosphate</name>
        <dbReference type="ChEBI" id="CHEBI:47942"/>
    </cofactor>
</comment>
<evidence type="ECO:0000256" key="2">
    <source>
        <dbReference type="ARBA" id="ARBA00006432"/>
    </source>
</evidence>
<dbReference type="CDD" id="cd17651">
    <property type="entry name" value="A_NRPS_VisG_like"/>
    <property type="match status" value="1"/>
</dbReference>
<dbReference type="EMBL" id="PXWG01000004">
    <property type="protein sequence ID" value="PSJ30106.1"/>
    <property type="molecule type" value="Genomic_DNA"/>
</dbReference>
<evidence type="ECO:0000256" key="1">
    <source>
        <dbReference type="ARBA" id="ARBA00001957"/>
    </source>
</evidence>
<dbReference type="OrthoDB" id="3671989at2"/>
<dbReference type="InterPro" id="IPR010060">
    <property type="entry name" value="NRPS_synth"/>
</dbReference>
<dbReference type="PROSITE" id="PS50075">
    <property type="entry name" value="CARRIER"/>
    <property type="match status" value="4"/>
</dbReference>
<feature type="domain" description="Carrier" evidence="8">
    <location>
        <begin position="2620"/>
        <end position="2694"/>
    </location>
</feature>
<dbReference type="FunFam" id="3.30.300.30:FF:000010">
    <property type="entry name" value="Enterobactin synthetase component F"/>
    <property type="match status" value="3"/>
</dbReference>
<dbReference type="CDD" id="cd19533">
    <property type="entry name" value="starter-C_NRPS"/>
    <property type="match status" value="1"/>
</dbReference>
<keyword evidence="4" id="KW-0597">Phosphoprotein</keyword>
<dbReference type="SUPFAM" id="SSF47336">
    <property type="entry name" value="ACP-like"/>
    <property type="match status" value="4"/>
</dbReference>
<dbReference type="InterPro" id="IPR006162">
    <property type="entry name" value="Ppantetheine_attach_site"/>
</dbReference>
<dbReference type="Gene3D" id="3.40.50.150">
    <property type="entry name" value="Vaccinia Virus protein VP39"/>
    <property type="match status" value="1"/>
</dbReference>
<dbReference type="Gene3D" id="3.30.300.30">
    <property type="match status" value="5"/>
</dbReference>
<evidence type="ECO:0000256" key="3">
    <source>
        <dbReference type="ARBA" id="ARBA00022450"/>
    </source>
</evidence>
<dbReference type="InterPro" id="IPR020806">
    <property type="entry name" value="PKS_PP-bd"/>
</dbReference>
<dbReference type="InterPro" id="IPR001242">
    <property type="entry name" value="Condensation_dom"/>
</dbReference>
<comment type="caution">
    <text evidence="9">The sequence shown here is derived from an EMBL/GenBank/DDBJ whole genome shotgun (WGS) entry which is preliminary data.</text>
</comment>
<dbReference type="FunFam" id="3.40.50.12780:FF:000012">
    <property type="entry name" value="Non-ribosomal peptide synthetase"/>
    <property type="match status" value="3"/>
</dbReference>
<dbReference type="FunFam" id="1.10.1200.10:FF:000016">
    <property type="entry name" value="Non-ribosomal peptide synthase"/>
    <property type="match status" value="1"/>
</dbReference>
<evidence type="ECO:0000256" key="5">
    <source>
        <dbReference type="ARBA" id="ARBA00022737"/>
    </source>
</evidence>
<feature type="domain" description="Carrier" evidence="8">
    <location>
        <begin position="3718"/>
        <end position="3793"/>
    </location>
</feature>
<dbReference type="SMART" id="SM00823">
    <property type="entry name" value="PKS_PP"/>
    <property type="match status" value="4"/>
</dbReference>
<dbReference type="Gene3D" id="3.40.50.1820">
    <property type="entry name" value="alpha/beta hydrolase"/>
    <property type="match status" value="1"/>
</dbReference>
<dbReference type="InterPro" id="IPR009081">
    <property type="entry name" value="PP-bd_ACP"/>
</dbReference>
<evidence type="ECO:0000313" key="10">
    <source>
        <dbReference type="Proteomes" id="UP000242427"/>
    </source>
</evidence>
<organism evidence="9 10">
    <name type="scientific">Streptosporangium nondiastaticum</name>
    <dbReference type="NCBI Taxonomy" id="35764"/>
    <lineage>
        <taxon>Bacteria</taxon>
        <taxon>Bacillati</taxon>
        <taxon>Actinomycetota</taxon>
        <taxon>Actinomycetes</taxon>
        <taxon>Streptosporangiales</taxon>
        <taxon>Streptosporangiaceae</taxon>
        <taxon>Streptosporangium</taxon>
    </lineage>
</organism>
<comment type="similarity">
    <text evidence="2">Belongs to the ATP-dependent AMP-binding enzyme family.</text>
</comment>
<sequence length="5363" mass="576178">MGDVVHPAERSRRRPGSARGAPTARRRSFQVPGVGRCRPVDTFPSRPQQSADRPGLEMIIPQVMTRPSAPPPCRLLTPLFTFGDAWSSRTPMSAAQVTGPHGESMFDSRDARLPLSAAQTGIWYAQQLAPDNPAYILGEYLEIHGPVNTALLEESARRAIAEAEALRVRFVTDSAGPRQIVTPPAALTVPLIDVSAEPDPRRAALAWMEADLARPLDLASVPLFTCALFHAAPDRFFWYQRVHHLVMDGFGAALVIRRLCDIYTSLSRGLPAGGEAFGPLRLLLEEERAYRSSEQCAQDREHWTERFADLPEPVTLAGRFSPASHSVRRATAQLPLPGMERLRAVARGARTTWPSVIVAATAAYLHRMTGARDITVGLGVTGRDTALSQEIPGMVSNVLPLRLAVRPDTVFSDLVRQASQEVFSVLRHQRYRYEDLRRDLDLFRDDRRLFGPVVNIMPFDYDLRFGDSRATSHTLSAGQVEDLSITVYQRAKTQGPRIDFDANPALYEDDELAAHHQRFLRILDADAEQPVGAMELLSPQEHHLLAAWNDTGTGTSTSTAHTMPGAGSSIQQRFAEQAARTPHAPAVRSGGEELTYRQLDARANRLAHRLIGMGVGRESRVAFLLRRSADLVVSILAVLKAGGVYVPLHHSHPAARQQAVMAGTEAGVLLTDRATQAAQTAEGRAFPHSARVIVVDADQLLAREDDSDPAVDGHPEQLAYIMHTSGSLGAAKGVAVTHQDVLSLAADRCWRGGDHERVLLHSPHAFDASTYELWVPLLNGGQVVVAPPGELDTRVLARLLAGGSVTALWLTAGLFQMMADESPGSFTGVRAVWTGGDVVPAAAVRRVLDHCPRTTVVNGYGPTETTTFAAHHATRAPDPASSSVPIGRAMDGMRLYVLDGALRPLPVGVTGELYIAGAGLARGYSGRPGMTSERFVADPHGPAGARMYRTGDLVRRRSDGVLDFMGRADDQVKIRGFRIEPGEIEAVLSRHPGVAQAAVVAHEHRPGDQRLVAYAVPVTADGPAGGEPAQTRTHTEETGEQEEAQQVGEWQSIYDSLYEDAAAHPPGSNFTGWNSSYDGQPIPLAEMEEWRAATVERVLSLRPRRVLEIGAGTGLLLGPVAPRCEEYWATDFSASAVEALRAQTDRSPDLAGRVTLRHQPAHDFDGLPAGFFDTVVINSVVQYFPGARYLIEVLRKAAELVVPGGAVFVGDIRNLRLQRCFHTAVQAHSPAPSKDAARIRRAVEQNMARDKELLIDPDFFTALPRALAGADGAGLRVDLRIKRGRHHNELTRHRYDAVLRKQPVAPLPLGEAQRLHWGQDVDGLRELREQLSARRPGTLRLVGVPNARLSGELATMRMLDSGSGTDEIDALPGGLVGAGGVEEQAPDPEAFHELGTELGYDVAVTWSGTGAEGSLDVVFAEAAHTASATPVDTYLPTATEHAELSACTNDPDAGRRTGALVTALRSYLRDRLPDYMQPAAVLVLDRLPLTVNGKLDRAALPAPDFGAASTGRAPRTAQEELLCGLFADVLGLSAVGIDDSFFDLGGHSLLATRLTSRVRSELGIELPVRLLFEAPTVAALAEQLTAARPARPALRPVARPEEIPLSFAQRRLWFLHRLEGPGATYNVPLAVRLTGALDHDALAAALADVVARHESLRTTFPEDSGRPRQLVLDAAAARPALEISRIAAADGPGESHGADEARPAEKVAEAVRYAFDLAAELPLRATLFVLGPRDHVLVLVLHHIAGDGWSLAPLARDLGTAYRARVTGTAPAWSPLPVQYADYTLWQRELLGDEGGPGAEGGERSEEGGEGDAVSLASQQLSYWRNALAGLPGRLELPVDRPRPAVTSHRGAHHSFTLSADLHRGLTDLAKQSRASVFMVAQAALAALLTRLGAGTDIPIGSPVAGRTDESLDDLIGFFVNTLVLRTDTSGNPGFRTLLERVRETDLAAYAHQDLPFERLVEDLRPARSPAHHPLFQVALAFHNTAEPALELPGLRAEAEGVRTGTTKFDLTVELTERRTGTGGESSTGTGEPGAAGGMEGLVEYSTDLFDAASVRTLVSRYTRLLEAVVADPEQPIGSIGILSREEREQLLVQWNDTARPVPESDLPTLFETQAARTPQALALVFEGTGLTYAELNARANRLAHFLIEQGAGPERVVAVALPRSAELVAALLAVLKSGAAYLPVDPVQPAERTAFMLDDARPVTVLTTTEGGPVLPPHMPRTTLDELDATGALDACPSTDPDRKGLLTPLHPAYVIYTSGSTGRPKGVAVPHTAIVNRLHWMQAEYRLDATDRVLQKTPFTFDVSVWEFFWPLTEGATLVVARPEGHKDPAHLAGLIRTEQVTTAHFVPSMLHAFLKTPAAKDCRTLRRVFCSGEALPPELIAQFQQTLGAPLHNLYGPTEAAVDVTAWACPQDFAGTAPGTVSIGAPISNTRVHVLDDALQLVPPGVVGELYLAGRALARGYVNRPGTTALRFVPDPFGPAGSRMYRTGDLARRRPDGMLEFLGRSDDQVKVRGFRIEPGEVETALVRHPGVARAAVTLREDGPSGRWLVAYVVPAAGSAVAATELREHAQGLLPDYMVPGAFVLLDELPLLPSGKLDRAGLPAPDVTRAAGGRPSRAPRTPQEKILSDLFAELLGVADVGADDGFFALGGDSIVSIQLVSRAREAGLAITPRDVFLHQTAAALAAAAAATAVEESGTSPGLPLIALTQDQRDRLAEAWGEASEPQEVLPLSPLQEGLLFHTAFDRQAPDVYTVQLVFELHGRVDAAALRTAVAALLHRHPNLRAGFWQQGADQPLQVIPREVELPWREVDLTDRRDGREQDQELARLVDEDRAERFDPARPPLLRFTLVRLAPERYCLVFLSHHLLIDGWSLPILVQELFTLYSRRGDGTGLPAVVPYRNYLAWLAGQDRGAAEEAWREALAGVAEPTLLAPAGAGGTVTPPEELGWELPEELTSALAKVARGHGLTLNTVVQGVWGALLGRALNRHDVIFGATVSGRTPEISGVEEMVGLFINTLPVRVRWDEAETWSGMLTRLQDEQSGLLEHQHLGLAGIQRMTGMRELFDTTTVFENYPLDTDAVQASLAGVQVTGLTAHDATHYPLTLIAFPGTCLRFTLGYRPDLFTPDAAEAIAARFNRLLEAVAADPGRPIGQTDTLTAEERHRLLVEWNDTARPVPAASLPELLQAQAARTPDKAALVFPAAVGTSPADTVPATRPGTVVSYAELNTRANRLARELVRRGVGPEQIVALLLPRSGELLVAMLAVLKAGAAYLPLDPEHPAERISFVLEDAGAALLLTTSAVEATAPEAGAAGAVPRMVLDHDDTRALVGSRSGTDLAGADRTCPLSPHHPAYVIYTSGSTGRPKGVAMPCGGLVNLLAWQRAALPSGENGGRTAQFTTISFDVSVQEILGALTSGRSLVVPTEDVRRDAGELVRWLERNEISELYAPNLVVDAVCTAAVEQGRRLPALRHVAQAGEALTLTDAVREFFREGTRRLHNHYGPTETHVVTAHHLAERSSEWPPAAPIGTPVANTRAYVLDGGLRLVPPGVVGELYVAGAGVARGYVNRPGLTAERFVADPFGPAGSRMYRTGDLVRRTSDGELAFVGRADDQVKVRGHRIEPSEVEAVLSRHPGLVRAAVVAHEHEPSGKRLIAYVVPATGSTVDTAELRDFARRALPDYMIPSVFVPLDELPLLPNGKLDRAALPTPEPGTTAATRAPRTPQEELLCGLFAQVLGLPEVGTEDNFFELGGHSLLATRLTSRIRSAFGVELSVRTLFDAPTVAGLAERLYGHAHARVPLRATARPEEVPLSFAQRRLWFLNQLEGPSPTYNLPLCVRLSGELDVAALEAALGDVLGRHESLRTVFPEAQGVPRQHVVDTVSALQRRPALEVVRAGGTDLAAVLNAAARHPFDLAAELPVRARLFTLGARDQVLALVVHHIAADGWSLAPLARDLGVAYAARCRGEAPSWPPLPVQYADYALWQHDVLGSEDDPDSVVSQQLAYWRSALDGLPGRLDLPTDRPRPAVAGYDGDSVAFRIGPDLHRALIALAQDHQVSLFMVLQAAVAALLTRSGAGTDIPLGSPVAGRTDEALDELVGFFVNTLVLRTDTSGNPSFRELLGRVRETDLAAYAHQDVPFERLVELINPDRSLAHHPLFQVMLAFQNTPEARPALPGLDCAPEPVEVGVAKLDLTVNVRETRADDGSPDGLDGSIDYRTDLFDRCTIEPMVTRLRLLLEAVAADPGRPLDQLDILTAGERHRLLVEWNDTAAEVPAATLSELFEAQAARTPHATAVVFQDLELSYAQLNARADQLAGYLVERGAEPEHLVGLAVPRSAEMMVAVLAVLKAGAAYLPVDPGYPADRIAFMLSDARPVMWLTTREVADGLPPTDTPLIVLDQAGTSEDIARRAPGGLSPAEGHRAAADHPAYVIYTSGSTGRPKGTAVSHRSAANLVRWAVTEFGSGQLSRVLASTSLNFDVSVFEMFGPLASGGTIEIVRDVLALTERPEDRGWTGTLISTVPSALSQLLSHDAKVTAGTVVLAGEALSARAVRDVRTALPGCRVANLYGPTEATVYATAWYAAEDDPDAAPLIGAPIANVRAHVLDGGLRLVPPGVVGELYLAGAGVARGYVNRPGLTAERFVADPFGPAGSRMYRTGDLVRRTPDGELAFVGRADDQVKVRGHRIELGEIEAALSRHPGLRRAVVVAHEHEPSGKRLIAYVVPAAGSTVDTAALRGFLRRALPDYMIPAVFVPLDGLPLLPNGKLNRAALPAPGLAAVPRTRGPRTPQEELLCTLFAQVLDVPEVGAEDNFFELGGDSIMSIQLVSKARAAGLAMSAKDVFQQQTPAGLAGVVTASDAQTQSSAHAADLGVGRIPATPIMHWLREQGLEHEEEHGLDRFSQAVLLNVPAGVTEEQLTGALQAVIDHHDVLRTRLERSPDGEWSLYSRPRGCVPAADLVRRIDVGGGDGRVPGGLIADEARRARGRLRPGDGVMLQAVRFDAGPAHPGRLLLVLHHLVVDGVSWRILLPDLASAAAAVAADRTAGLAPVQTSFRRWAELLVEHAREPKRVAEAAWWERVLDGPSVMPADQLPREGRATRSLVVTVPPARAAALLADVPAAFHANVNDVLLTALAVAVLGRHQRRGEPGAELLVDVEGHGREEFVPGVDVSRTVGWFTSLFPVRLDLRDIDLGQVPAGGAATGQALKTVKEQLRAVPDHGLGYGLARYLNPEARARLSDLATPQVGFNYLGRFSAADTGEWAVAEEADALFDPADAALPPAHHLEINALATDRAEGPELVASWTWNEQALSEKDVQELTELWAQALDAFIIHAGQPGAGGWTPSDLPLVSLDQAEIDALEAEWGTQE</sequence>
<feature type="region of interest" description="Disordered" evidence="7">
    <location>
        <begin position="2604"/>
        <end position="2624"/>
    </location>
</feature>
<dbReference type="PROSITE" id="PS00455">
    <property type="entry name" value="AMP_BINDING"/>
    <property type="match status" value="3"/>
</dbReference>
<dbReference type="Pfam" id="PF13193">
    <property type="entry name" value="AMP-binding_C"/>
    <property type="match status" value="4"/>
</dbReference>
<keyword evidence="10" id="KW-1185">Reference proteome</keyword>
<keyword evidence="5" id="KW-0677">Repeat</keyword>
<dbReference type="FunFam" id="1.10.1200.10:FF:000005">
    <property type="entry name" value="Nonribosomal peptide synthetase 1"/>
    <property type="match status" value="3"/>
</dbReference>
<feature type="compositionally biased region" description="Gly residues" evidence="7">
    <location>
        <begin position="2021"/>
        <end position="2036"/>
    </location>
</feature>
<reference evidence="9 10" key="1">
    <citation type="submission" date="2018-03" db="EMBL/GenBank/DDBJ databases">
        <title>Chitinolytic properties of Streptosporangium nondiastaticum TBG75A20.</title>
        <authorList>
            <person name="Gayathri V."/>
            <person name="Shiburaj S."/>
        </authorList>
    </citation>
    <scope>NUCLEOTIDE SEQUENCE [LARGE SCALE GENOMIC DNA]</scope>
    <source>
        <strain evidence="9 10">TBG75A20</strain>
    </source>
</reference>
<dbReference type="InterPro" id="IPR010071">
    <property type="entry name" value="AA_adenyl_dom"/>
</dbReference>
<dbReference type="PANTHER" id="PTHR45527">
    <property type="entry name" value="NONRIBOSOMAL PEPTIDE SYNTHETASE"/>
    <property type="match status" value="1"/>
</dbReference>
<feature type="compositionally biased region" description="Basic and acidic residues" evidence="7">
    <location>
        <begin position="1"/>
        <end position="10"/>
    </location>
</feature>
<dbReference type="NCBIfam" id="TIGR01733">
    <property type="entry name" value="AA-adenyl-dom"/>
    <property type="match status" value="4"/>
</dbReference>
<dbReference type="Gene3D" id="2.30.38.10">
    <property type="entry name" value="Luciferase, Domain 3"/>
    <property type="match status" value="4"/>
</dbReference>
<dbReference type="NCBIfam" id="NF003417">
    <property type="entry name" value="PRK04813.1"/>
    <property type="match status" value="5"/>
</dbReference>
<dbReference type="CDD" id="cd05930">
    <property type="entry name" value="A_NRPS"/>
    <property type="match status" value="1"/>
</dbReference>